<evidence type="ECO:0000313" key="1">
    <source>
        <dbReference type="EMBL" id="MBE1458659.1"/>
    </source>
</evidence>
<keyword evidence="2" id="KW-1185">Reference proteome</keyword>
<sequence length="70" mass="8144">MAEIVRLYVDGETHDLSLLMWEQAVREKRSDFTKRWEIPNVSTVVSELRERLLERSLATACPRPTVSAKE</sequence>
<dbReference type="EMBL" id="JADBDY010000001">
    <property type="protein sequence ID" value="MBE1458659.1"/>
    <property type="molecule type" value="Genomic_DNA"/>
</dbReference>
<protein>
    <submittedName>
        <fullName evidence="1">Uncharacterized protein</fullName>
    </submittedName>
</protein>
<dbReference type="Proteomes" id="UP000598217">
    <property type="component" value="Unassembled WGS sequence"/>
</dbReference>
<accession>A0ABR9HI01</accession>
<name>A0ABR9HI01_9ACTN</name>
<organism evidence="1 2">
    <name type="scientific">Nocardiopsis terrae</name>
    <dbReference type="NCBI Taxonomy" id="372655"/>
    <lineage>
        <taxon>Bacteria</taxon>
        <taxon>Bacillati</taxon>
        <taxon>Actinomycetota</taxon>
        <taxon>Actinomycetes</taxon>
        <taxon>Streptosporangiales</taxon>
        <taxon>Nocardiopsidaceae</taxon>
        <taxon>Nocardiopsis</taxon>
    </lineage>
</organism>
<comment type="caution">
    <text evidence="1">The sequence shown here is derived from an EMBL/GenBank/DDBJ whole genome shotgun (WGS) entry which is preliminary data.</text>
</comment>
<evidence type="ECO:0000313" key="2">
    <source>
        <dbReference type="Proteomes" id="UP000598217"/>
    </source>
</evidence>
<proteinExistence type="predicted"/>
<dbReference type="RefSeq" id="WP_191269320.1">
    <property type="nucleotide sequence ID" value="NZ_BMXJ01000003.1"/>
</dbReference>
<reference evidence="1 2" key="1">
    <citation type="submission" date="2020-10" db="EMBL/GenBank/DDBJ databases">
        <title>Sequencing the genomes of 1000 actinobacteria strains.</title>
        <authorList>
            <person name="Klenk H.-P."/>
        </authorList>
    </citation>
    <scope>NUCLEOTIDE SEQUENCE [LARGE SCALE GENOMIC DNA]</scope>
    <source>
        <strain evidence="1 2">DSM 45157</strain>
    </source>
</reference>
<gene>
    <name evidence="1" type="ORF">H4W79_002873</name>
</gene>